<accession>A0AAD8A4F7</accession>
<feature type="transmembrane region" description="Helical" evidence="1">
    <location>
        <begin position="24"/>
        <end position="42"/>
    </location>
</feature>
<gene>
    <name evidence="2" type="ORF">L9F63_001193</name>
</gene>
<sequence length="58" mass="7253">HYAFTYYNVRDIIQFYYINLLIQYLWKSIQFMLLSSLFCINLKEENYIDRLTHMRVHG</sequence>
<reference evidence="2" key="1">
    <citation type="journal article" date="2023" name="IScience">
        <title>Live-bearing cockroach genome reveals convergent evolutionary mechanisms linked to viviparity in insects and beyond.</title>
        <authorList>
            <person name="Fouks B."/>
            <person name="Harrison M.C."/>
            <person name="Mikhailova A.A."/>
            <person name="Marchal E."/>
            <person name="English S."/>
            <person name="Carruthers M."/>
            <person name="Jennings E.C."/>
            <person name="Chiamaka E.L."/>
            <person name="Frigard R.A."/>
            <person name="Pippel M."/>
            <person name="Attardo G.M."/>
            <person name="Benoit J.B."/>
            <person name="Bornberg-Bauer E."/>
            <person name="Tobe S.S."/>
        </authorList>
    </citation>
    <scope>NUCLEOTIDE SEQUENCE</scope>
    <source>
        <strain evidence="2">Stay&amp;Tobe</strain>
    </source>
</reference>
<dbReference type="EMBL" id="JASPKZ010003842">
    <property type="protein sequence ID" value="KAJ9592297.1"/>
    <property type="molecule type" value="Genomic_DNA"/>
</dbReference>
<proteinExistence type="predicted"/>
<dbReference type="Proteomes" id="UP001233999">
    <property type="component" value="Unassembled WGS sequence"/>
</dbReference>
<evidence type="ECO:0000256" key="1">
    <source>
        <dbReference type="SAM" id="Phobius"/>
    </source>
</evidence>
<keyword evidence="1" id="KW-0812">Transmembrane</keyword>
<comment type="caution">
    <text evidence="2">The sequence shown here is derived from an EMBL/GenBank/DDBJ whole genome shotgun (WGS) entry which is preliminary data.</text>
</comment>
<keyword evidence="1" id="KW-1133">Transmembrane helix</keyword>
<dbReference type="AlphaFoldDB" id="A0AAD8A4F7"/>
<feature type="non-terminal residue" evidence="2">
    <location>
        <position position="1"/>
    </location>
</feature>
<keyword evidence="1" id="KW-0472">Membrane</keyword>
<protein>
    <submittedName>
        <fullName evidence="2">Uncharacterized protein</fullName>
    </submittedName>
</protein>
<evidence type="ECO:0000313" key="2">
    <source>
        <dbReference type="EMBL" id="KAJ9592297.1"/>
    </source>
</evidence>
<feature type="non-terminal residue" evidence="2">
    <location>
        <position position="58"/>
    </location>
</feature>
<evidence type="ECO:0000313" key="3">
    <source>
        <dbReference type="Proteomes" id="UP001233999"/>
    </source>
</evidence>
<keyword evidence="3" id="KW-1185">Reference proteome</keyword>
<reference evidence="2" key="2">
    <citation type="submission" date="2023-05" db="EMBL/GenBank/DDBJ databases">
        <authorList>
            <person name="Fouks B."/>
        </authorList>
    </citation>
    <scope>NUCLEOTIDE SEQUENCE</scope>
    <source>
        <strain evidence="2">Stay&amp;Tobe</strain>
        <tissue evidence="2">Testes</tissue>
    </source>
</reference>
<organism evidence="2 3">
    <name type="scientific">Diploptera punctata</name>
    <name type="common">Pacific beetle cockroach</name>
    <dbReference type="NCBI Taxonomy" id="6984"/>
    <lineage>
        <taxon>Eukaryota</taxon>
        <taxon>Metazoa</taxon>
        <taxon>Ecdysozoa</taxon>
        <taxon>Arthropoda</taxon>
        <taxon>Hexapoda</taxon>
        <taxon>Insecta</taxon>
        <taxon>Pterygota</taxon>
        <taxon>Neoptera</taxon>
        <taxon>Polyneoptera</taxon>
        <taxon>Dictyoptera</taxon>
        <taxon>Blattodea</taxon>
        <taxon>Blaberoidea</taxon>
        <taxon>Blaberidae</taxon>
        <taxon>Diplopterinae</taxon>
        <taxon>Diploptera</taxon>
    </lineage>
</organism>
<name>A0AAD8A4F7_DIPPU</name>